<evidence type="ECO:0000256" key="5">
    <source>
        <dbReference type="SAM" id="Phobius"/>
    </source>
</evidence>
<evidence type="ECO:0000313" key="7">
    <source>
        <dbReference type="EMBL" id="RED15452.1"/>
    </source>
</evidence>
<organism evidence="7 8">
    <name type="scientific">Parasphingopyxis lamellibrachiae</name>
    <dbReference type="NCBI Taxonomy" id="680125"/>
    <lineage>
        <taxon>Bacteria</taxon>
        <taxon>Pseudomonadati</taxon>
        <taxon>Pseudomonadota</taxon>
        <taxon>Alphaproteobacteria</taxon>
        <taxon>Sphingomonadales</taxon>
        <taxon>Sphingomonadaceae</taxon>
        <taxon>Parasphingopyxis</taxon>
    </lineage>
</organism>
<accession>A0A3D9FCZ8</accession>
<evidence type="ECO:0000313" key="8">
    <source>
        <dbReference type="Proteomes" id="UP000256310"/>
    </source>
</evidence>
<dbReference type="GO" id="GO:0016020">
    <property type="term" value="C:membrane"/>
    <property type="evidence" value="ECO:0007669"/>
    <property type="project" value="UniProtKB-SubCell"/>
</dbReference>
<evidence type="ECO:0000256" key="1">
    <source>
        <dbReference type="ARBA" id="ARBA00004141"/>
    </source>
</evidence>
<keyword evidence="8" id="KW-1185">Reference proteome</keyword>
<evidence type="ECO:0000256" key="2">
    <source>
        <dbReference type="ARBA" id="ARBA00022692"/>
    </source>
</evidence>
<feature type="transmembrane region" description="Helical" evidence="5">
    <location>
        <begin position="28"/>
        <end position="53"/>
    </location>
</feature>
<evidence type="ECO:0000259" key="6">
    <source>
        <dbReference type="Pfam" id="PF04893"/>
    </source>
</evidence>
<keyword evidence="2 5" id="KW-0812">Transmembrane</keyword>
<feature type="transmembrane region" description="Helical" evidence="5">
    <location>
        <begin position="158"/>
        <end position="177"/>
    </location>
</feature>
<dbReference type="Pfam" id="PF04893">
    <property type="entry name" value="Yip1"/>
    <property type="match status" value="1"/>
</dbReference>
<keyword evidence="3 5" id="KW-1133">Transmembrane helix</keyword>
<feature type="transmembrane region" description="Helical" evidence="5">
    <location>
        <begin position="129"/>
        <end position="146"/>
    </location>
</feature>
<evidence type="ECO:0000256" key="3">
    <source>
        <dbReference type="ARBA" id="ARBA00022989"/>
    </source>
</evidence>
<feature type="domain" description="Yip1" evidence="6">
    <location>
        <begin position="9"/>
        <end position="177"/>
    </location>
</feature>
<dbReference type="OrthoDB" id="7423401at2"/>
<evidence type="ECO:0000256" key="4">
    <source>
        <dbReference type="ARBA" id="ARBA00023136"/>
    </source>
</evidence>
<dbReference type="InterPro" id="IPR006977">
    <property type="entry name" value="Yip1_dom"/>
</dbReference>
<feature type="transmembrane region" description="Helical" evidence="5">
    <location>
        <begin position="65"/>
        <end position="92"/>
    </location>
</feature>
<dbReference type="RefSeq" id="WP_116234971.1">
    <property type="nucleotide sequence ID" value="NZ_QRDP01000004.1"/>
</dbReference>
<protein>
    <submittedName>
        <fullName evidence="7">Yip1-like protein</fullName>
    </submittedName>
</protein>
<dbReference type="EMBL" id="QRDP01000004">
    <property type="protein sequence ID" value="RED15452.1"/>
    <property type="molecule type" value="Genomic_DNA"/>
</dbReference>
<comment type="subcellular location">
    <subcellularLocation>
        <location evidence="1">Membrane</location>
        <topology evidence="1">Multi-pass membrane protein</topology>
    </subcellularLocation>
</comment>
<sequence>MSLIDRAKNILFSPKTEWAKIDAEQGSIMGLFTGYAMILAALPAIGTLVGFALSFGPYRYFGMNYFLVTAVAGYVIGLGILYLMGIIANALAPSFDGAKNDLSAMKMVVYSATPGWIAGFFGFIPGLNILLSLAAFGYSAYLLYLGSQAVMKVPENKAVGYTAVTIIIWIIASFVVMAVIMSILISSIIGTAGLVGAAAYR</sequence>
<gene>
    <name evidence="7" type="ORF">DFR46_0446</name>
</gene>
<dbReference type="Proteomes" id="UP000256310">
    <property type="component" value="Unassembled WGS sequence"/>
</dbReference>
<proteinExistence type="predicted"/>
<comment type="caution">
    <text evidence="7">The sequence shown here is derived from an EMBL/GenBank/DDBJ whole genome shotgun (WGS) entry which is preliminary data.</text>
</comment>
<keyword evidence="4 5" id="KW-0472">Membrane</keyword>
<name>A0A3D9FCZ8_9SPHN</name>
<reference evidence="7 8" key="1">
    <citation type="submission" date="2018-07" db="EMBL/GenBank/DDBJ databases">
        <title>Genomic Encyclopedia of Type Strains, Phase IV (KMG-IV): sequencing the most valuable type-strain genomes for metagenomic binning, comparative biology and taxonomic classification.</title>
        <authorList>
            <person name="Goeker M."/>
        </authorList>
    </citation>
    <scope>NUCLEOTIDE SEQUENCE [LARGE SCALE GENOMIC DNA]</scope>
    <source>
        <strain evidence="7 8">DSM 26725</strain>
    </source>
</reference>
<dbReference type="AlphaFoldDB" id="A0A3D9FCZ8"/>
<feature type="transmembrane region" description="Helical" evidence="5">
    <location>
        <begin position="104"/>
        <end position="123"/>
    </location>
</feature>